<accession>A0AAP0Q807</accession>
<evidence type="ECO:0000313" key="2">
    <source>
        <dbReference type="Proteomes" id="UP001420932"/>
    </source>
</evidence>
<dbReference type="EMBL" id="JBBNAF010000001">
    <property type="protein sequence ID" value="KAK9170288.1"/>
    <property type="molecule type" value="Genomic_DNA"/>
</dbReference>
<organism evidence="1 2">
    <name type="scientific">Stephania yunnanensis</name>
    <dbReference type="NCBI Taxonomy" id="152371"/>
    <lineage>
        <taxon>Eukaryota</taxon>
        <taxon>Viridiplantae</taxon>
        <taxon>Streptophyta</taxon>
        <taxon>Embryophyta</taxon>
        <taxon>Tracheophyta</taxon>
        <taxon>Spermatophyta</taxon>
        <taxon>Magnoliopsida</taxon>
        <taxon>Ranunculales</taxon>
        <taxon>Menispermaceae</taxon>
        <taxon>Menispermoideae</taxon>
        <taxon>Cissampelideae</taxon>
        <taxon>Stephania</taxon>
    </lineage>
</organism>
<comment type="caution">
    <text evidence="1">The sequence shown here is derived from an EMBL/GenBank/DDBJ whole genome shotgun (WGS) entry which is preliminary data.</text>
</comment>
<protein>
    <submittedName>
        <fullName evidence="1">Uncharacterized protein</fullName>
    </submittedName>
</protein>
<dbReference type="AlphaFoldDB" id="A0AAP0Q807"/>
<keyword evidence="2" id="KW-1185">Reference proteome</keyword>
<dbReference type="Proteomes" id="UP001420932">
    <property type="component" value="Unassembled WGS sequence"/>
</dbReference>
<evidence type="ECO:0000313" key="1">
    <source>
        <dbReference type="EMBL" id="KAK9170288.1"/>
    </source>
</evidence>
<sequence>MVLAPQRLTRRRAAYRNAHLIVVAPPAALWSPSSFFLAPWCQTWRHCSRSKNLSGPGTTLSAIAPPGRAP</sequence>
<reference evidence="1 2" key="1">
    <citation type="submission" date="2024-01" db="EMBL/GenBank/DDBJ databases">
        <title>Genome assemblies of Stephania.</title>
        <authorList>
            <person name="Yang L."/>
        </authorList>
    </citation>
    <scope>NUCLEOTIDE SEQUENCE [LARGE SCALE GENOMIC DNA]</scope>
    <source>
        <strain evidence="1">YNDBR</strain>
        <tissue evidence="1">Leaf</tissue>
    </source>
</reference>
<proteinExistence type="predicted"/>
<gene>
    <name evidence="1" type="ORF">Syun_002428</name>
</gene>
<name>A0AAP0Q807_9MAGN</name>